<sequence length="355" mass="37658">MSFKALNKKDLTLLTKRRSQSALEYMMTYGWAILIIVIVAVILYSMGIFNPSSSISTTITGFSSTPVSSAIFTDNGGLSLSVQNSVGYPIEITNITATTTTGGKVTIEPNITLLPGKSQVLVLSKLFTAANQGSHISTAVTITYKEISQPLPGPYVSTGSITGSTPTVIYPANYTFAAVSKLTIKNTQSSATSNPFQQMVNMTSADNGWQLISNGNFGQNVEFFYSNGTVIPSWLESYTGSSAIWWIKLGSIPASSSITVYMGIAPTSTNLFNTVNDGEAPQLSSTYAEYDDGAKVFALYFNGNTPLTDFNFEGNTGAPSRVTGPSGTTINVISITGYASDLGFVYTGASLSNQP</sequence>
<dbReference type="Proteomes" id="UP000009375">
    <property type="component" value="Unassembled WGS sequence"/>
</dbReference>
<protein>
    <recommendedName>
        <fullName evidence="2">DUF2341 domain-containing protein</fullName>
    </recommendedName>
</protein>
<accession>D2EEV2</accession>
<feature type="domain" description="DUF2341" evidence="2">
    <location>
        <begin position="218"/>
        <end position="266"/>
    </location>
</feature>
<name>D2EEV2_PARA4</name>
<keyword evidence="1" id="KW-0812">Transmembrane</keyword>
<reference evidence="3 4" key="1">
    <citation type="journal article" date="2010" name="Proc. Natl. Acad. Sci. U.S.A.">
        <title>Enigmatic, ultrasmall, uncultivated Archaea.</title>
        <authorList>
            <person name="Baker B.J."/>
            <person name="Comolli L.R."/>
            <person name="Dick G.J."/>
            <person name="Hauser L.J."/>
            <person name="Hyatt D."/>
            <person name="Dill B.D."/>
            <person name="Land M.L."/>
            <person name="Verberkmoes N.C."/>
            <person name="Hettich R.L."/>
            <person name="Banfield J.F."/>
        </authorList>
    </citation>
    <scope>NUCLEOTIDE SEQUENCE [LARGE SCALE GENOMIC DNA]</scope>
</reference>
<dbReference type="InterPro" id="IPR018765">
    <property type="entry name" value="DUF2341"/>
</dbReference>
<keyword evidence="1" id="KW-0472">Membrane</keyword>
<dbReference type="Pfam" id="PF10102">
    <property type="entry name" value="DUF2341"/>
    <property type="match status" value="1"/>
</dbReference>
<evidence type="ECO:0000313" key="3">
    <source>
        <dbReference type="EMBL" id="EEZ93058.1"/>
    </source>
</evidence>
<evidence type="ECO:0000256" key="1">
    <source>
        <dbReference type="SAM" id="Phobius"/>
    </source>
</evidence>
<feature type="non-terminal residue" evidence="3">
    <location>
        <position position="355"/>
    </location>
</feature>
<keyword evidence="1" id="KW-1133">Transmembrane helix</keyword>
<feature type="transmembrane region" description="Helical" evidence="1">
    <location>
        <begin position="26"/>
        <end position="49"/>
    </location>
</feature>
<proteinExistence type="predicted"/>
<evidence type="ECO:0000259" key="2">
    <source>
        <dbReference type="Pfam" id="PF10102"/>
    </source>
</evidence>
<dbReference type="EMBL" id="GG730042">
    <property type="protein sequence ID" value="EEZ93058.1"/>
    <property type="molecule type" value="Genomic_DNA"/>
</dbReference>
<dbReference type="AlphaFoldDB" id="D2EEV2"/>
<evidence type="ECO:0000313" key="4">
    <source>
        <dbReference type="Proteomes" id="UP000009375"/>
    </source>
</evidence>
<gene>
    <name evidence="3" type="ORF">BJBARM4_0997</name>
</gene>
<organism evidence="3 4">
    <name type="scientific">Candidatus Parvarchaeum acidiphilum ARMAN-4</name>
    <dbReference type="NCBI Taxonomy" id="662760"/>
    <lineage>
        <taxon>Archaea</taxon>
        <taxon>Candidatus Parvarchaeota</taxon>
        <taxon>Candidatus Parvarchaeum</taxon>
    </lineage>
</organism>